<feature type="region of interest" description="Disordered" evidence="1">
    <location>
        <begin position="312"/>
        <end position="342"/>
    </location>
</feature>
<comment type="caution">
    <text evidence="2">The sequence shown here is derived from an EMBL/GenBank/DDBJ whole genome shotgun (WGS) entry which is preliminary data.</text>
</comment>
<organism evidence="2 3">
    <name type="scientific">Lithocarpus litseifolius</name>
    <dbReference type="NCBI Taxonomy" id="425828"/>
    <lineage>
        <taxon>Eukaryota</taxon>
        <taxon>Viridiplantae</taxon>
        <taxon>Streptophyta</taxon>
        <taxon>Embryophyta</taxon>
        <taxon>Tracheophyta</taxon>
        <taxon>Spermatophyta</taxon>
        <taxon>Magnoliopsida</taxon>
        <taxon>eudicotyledons</taxon>
        <taxon>Gunneridae</taxon>
        <taxon>Pentapetalae</taxon>
        <taxon>rosids</taxon>
        <taxon>fabids</taxon>
        <taxon>Fagales</taxon>
        <taxon>Fagaceae</taxon>
        <taxon>Lithocarpus</taxon>
    </lineage>
</organism>
<evidence type="ECO:0000313" key="2">
    <source>
        <dbReference type="EMBL" id="KAK9999010.1"/>
    </source>
</evidence>
<accession>A0AAW2CPP3</accession>
<evidence type="ECO:0000256" key="1">
    <source>
        <dbReference type="SAM" id="MobiDB-lite"/>
    </source>
</evidence>
<dbReference type="EMBL" id="JAZDWU010000006">
    <property type="protein sequence ID" value="KAK9999010.1"/>
    <property type="molecule type" value="Genomic_DNA"/>
</dbReference>
<gene>
    <name evidence="2" type="ORF">SO802_018613</name>
</gene>
<name>A0AAW2CPP3_9ROSI</name>
<feature type="compositionally biased region" description="Basic and acidic residues" evidence="1">
    <location>
        <begin position="328"/>
        <end position="342"/>
    </location>
</feature>
<dbReference type="Proteomes" id="UP001459277">
    <property type="component" value="Unassembled WGS sequence"/>
</dbReference>
<sequence length="342" mass="38019">MACLYSSMSWQGGRISLVRASGQKSSLILSTAPPGFVFEDSVLGVVLANLVLLLRQSVDWFEDLVEMMTKFNQDMYTKMRAKKNEPLSTLGKRRVRVVDQGLPAALAANVTVPTRVASLATSVEEITLLKKKARVVKGKEKASSRSSCVWDDVDLTQTRAQEVFSNDELNTFSGVPPNEIGVLGETIHITLEYLSQEARVSSTKVKAKGLEVELLKRKKDLIAAMDEANTTKEKAKVLSNVMRAKRQLTLEKDEQLQAAKERTKKYNTVLFSWYYKGFELLRRFLVKHPIGVDLEELDLEVVDKEMVVDEAAQSSQAVQDPVATPEGDTPKPIDVDGREAAI</sequence>
<dbReference type="AlphaFoldDB" id="A0AAW2CPP3"/>
<protein>
    <submittedName>
        <fullName evidence="2">Uncharacterized protein</fullName>
    </submittedName>
</protein>
<reference evidence="2 3" key="1">
    <citation type="submission" date="2024-01" db="EMBL/GenBank/DDBJ databases">
        <title>A telomere-to-telomere, gap-free genome of sweet tea (Lithocarpus litseifolius).</title>
        <authorList>
            <person name="Zhou J."/>
        </authorList>
    </citation>
    <scope>NUCLEOTIDE SEQUENCE [LARGE SCALE GENOMIC DNA]</scope>
    <source>
        <strain evidence="2">Zhou-2022a</strain>
        <tissue evidence="2">Leaf</tissue>
    </source>
</reference>
<evidence type="ECO:0000313" key="3">
    <source>
        <dbReference type="Proteomes" id="UP001459277"/>
    </source>
</evidence>
<keyword evidence="3" id="KW-1185">Reference proteome</keyword>
<proteinExistence type="predicted"/>